<evidence type="ECO:0000256" key="2">
    <source>
        <dbReference type="ARBA" id="ARBA00022485"/>
    </source>
</evidence>
<protein>
    <submittedName>
        <fullName evidence="8">Pyruvate-formate lyase-activating enzyme lateral transfer candidate</fullName>
    </submittedName>
</protein>
<dbReference type="Gene3D" id="3.20.20.70">
    <property type="entry name" value="Aldolase class I"/>
    <property type="match status" value="1"/>
</dbReference>
<dbReference type="PIRSF" id="PIRSF004869">
    <property type="entry name" value="PflX_prd"/>
    <property type="match status" value="1"/>
</dbReference>
<dbReference type="EMBL" id="BQXS01011517">
    <property type="protein sequence ID" value="GKT13520.1"/>
    <property type="molecule type" value="Genomic_DNA"/>
</dbReference>
<dbReference type="NCBIfam" id="TIGR04337">
    <property type="entry name" value="AmmeMemoSam_rS"/>
    <property type="match status" value="1"/>
</dbReference>
<keyword evidence="2" id="KW-0004">4Fe-4S</keyword>
<dbReference type="PROSITE" id="PS51918">
    <property type="entry name" value="RADICAL_SAM"/>
    <property type="match status" value="1"/>
</dbReference>
<dbReference type="SMART" id="SM00729">
    <property type="entry name" value="Elp3"/>
    <property type="match status" value="1"/>
</dbReference>
<proteinExistence type="predicted"/>
<evidence type="ECO:0000256" key="4">
    <source>
        <dbReference type="ARBA" id="ARBA00022723"/>
    </source>
</evidence>
<dbReference type="CDD" id="cd01335">
    <property type="entry name" value="Radical_SAM"/>
    <property type="match status" value="1"/>
</dbReference>
<keyword evidence="8" id="KW-0456">Lyase</keyword>
<name>A0ABQ5JQP1_9EUKA</name>
<dbReference type="Proteomes" id="UP001057375">
    <property type="component" value="Unassembled WGS sequence"/>
</dbReference>
<keyword evidence="6" id="KW-0411">Iron-sulfur</keyword>
<dbReference type="InterPro" id="IPR027596">
    <property type="entry name" value="AmmeMemoSam_rS"/>
</dbReference>
<evidence type="ECO:0000256" key="6">
    <source>
        <dbReference type="ARBA" id="ARBA00023014"/>
    </source>
</evidence>
<organism evidence="8 9">
    <name type="scientific">Aduncisulcus paluster</name>
    <dbReference type="NCBI Taxonomy" id="2918883"/>
    <lineage>
        <taxon>Eukaryota</taxon>
        <taxon>Metamonada</taxon>
        <taxon>Carpediemonas-like organisms</taxon>
        <taxon>Aduncisulcus</taxon>
    </lineage>
</organism>
<dbReference type="PANTHER" id="PTHR30352:SF5">
    <property type="entry name" value="PYRUVATE FORMATE-LYASE 1-ACTIVATING ENZYME"/>
    <property type="match status" value="1"/>
</dbReference>
<dbReference type="InterPro" id="IPR006638">
    <property type="entry name" value="Elp3/MiaA/NifB-like_rSAM"/>
</dbReference>
<keyword evidence="3" id="KW-0949">S-adenosyl-L-methionine</keyword>
<evidence type="ECO:0000313" key="9">
    <source>
        <dbReference type="Proteomes" id="UP001057375"/>
    </source>
</evidence>
<evidence type="ECO:0000313" key="8">
    <source>
        <dbReference type="EMBL" id="GKT13520.1"/>
    </source>
</evidence>
<dbReference type="SUPFAM" id="SSF102114">
    <property type="entry name" value="Radical SAM enzymes"/>
    <property type="match status" value="1"/>
</dbReference>
<dbReference type="InterPro" id="IPR007197">
    <property type="entry name" value="rSAM"/>
</dbReference>
<sequence length="342" mass="38475">MPTGKECTFYTKLEDGIVQCHACRHHCKIHPGKRGICNVRQNYRGKLFLLVHSHPSAVHIDPIEKKPLYHVCPGAKIMSIGTAGCCFRCSFCQNWQLALTAKDIEDTEIASYESLPPETVIQICMARKLKWIAFTYNEPAIFGEYALDIARLALPKGIRCVYVTDGYESIEQLEAMKGLICALNIDLKSFSDKFYRTVCGGRLEPVLDTIRRAYSLGMFVEITTLLIPGENDGDEEIESIAKFISSVSPDIPWHLSAFHPDYKMMDHKRTPVSSLKRALEIGTEVGLKHIYIGNVGFEIDTKCPNCKEVLVKRSRMHLDWIEPALSSSGKCKCGKEIAGIWK</sequence>
<evidence type="ECO:0000256" key="3">
    <source>
        <dbReference type="ARBA" id="ARBA00022691"/>
    </source>
</evidence>
<feature type="domain" description="Radical SAM core" evidence="7">
    <location>
        <begin position="70"/>
        <end position="288"/>
    </location>
</feature>
<comment type="caution">
    <text evidence="8">The sequence shown here is derived from an EMBL/GenBank/DDBJ whole genome shotgun (WGS) entry which is preliminary data.</text>
</comment>
<accession>A0ABQ5JQP1</accession>
<gene>
    <name evidence="8" type="ORF">ADUPG1_010285</name>
</gene>
<evidence type="ECO:0000256" key="1">
    <source>
        <dbReference type="ARBA" id="ARBA00001966"/>
    </source>
</evidence>
<comment type="cofactor">
    <cofactor evidence="1">
        <name>[4Fe-4S] cluster</name>
        <dbReference type="ChEBI" id="CHEBI:49883"/>
    </cofactor>
</comment>
<dbReference type="InterPro" id="IPR058240">
    <property type="entry name" value="rSAM_sf"/>
</dbReference>
<keyword evidence="4" id="KW-0479">Metal-binding</keyword>
<dbReference type="PANTHER" id="PTHR30352">
    <property type="entry name" value="PYRUVATE FORMATE-LYASE-ACTIVATING ENZYME"/>
    <property type="match status" value="1"/>
</dbReference>
<dbReference type="SFLD" id="SFLDS00029">
    <property type="entry name" value="Radical_SAM"/>
    <property type="match status" value="1"/>
</dbReference>
<evidence type="ECO:0000256" key="5">
    <source>
        <dbReference type="ARBA" id="ARBA00023004"/>
    </source>
</evidence>
<keyword evidence="9" id="KW-1185">Reference proteome</keyword>
<dbReference type="Pfam" id="PF04055">
    <property type="entry name" value="Radical_SAM"/>
    <property type="match status" value="1"/>
</dbReference>
<keyword evidence="8" id="KW-0670">Pyruvate</keyword>
<keyword evidence="5" id="KW-0408">Iron</keyword>
<dbReference type="InterPro" id="IPR016431">
    <property type="entry name" value="Pyrv-formate_lyase-activ_prd"/>
</dbReference>
<dbReference type="InterPro" id="IPR034457">
    <property type="entry name" value="Organic_radical-activating"/>
</dbReference>
<dbReference type="GO" id="GO:0016829">
    <property type="term" value="F:lyase activity"/>
    <property type="evidence" value="ECO:0007669"/>
    <property type="project" value="UniProtKB-KW"/>
</dbReference>
<reference evidence="8" key="1">
    <citation type="submission" date="2022-03" db="EMBL/GenBank/DDBJ databases">
        <title>Draft genome sequence of Aduncisulcus paluster, a free-living microaerophilic Fornicata.</title>
        <authorList>
            <person name="Yuyama I."/>
            <person name="Kume K."/>
            <person name="Tamura T."/>
            <person name="Inagaki Y."/>
            <person name="Hashimoto T."/>
        </authorList>
    </citation>
    <scope>NUCLEOTIDE SEQUENCE</scope>
    <source>
        <strain evidence="8">NY0171</strain>
    </source>
</reference>
<dbReference type="InterPro" id="IPR013785">
    <property type="entry name" value="Aldolase_TIM"/>
</dbReference>
<dbReference type="SFLD" id="SFLDG01101">
    <property type="entry name" value="Uncharacterised_Radical_SAM_Su"/>
    <property type="match status" value="1"/>
</dbReference>
<evidence type="ECO:0000259" key="7">
    <source>
        <dbReference type="PROSITE" id="PS51918"/>
    </source>
</evidence>